<dbReference type="EMBL" id="JARO02005581">
    <property type="protein sequence ID" value="KPP66538.1"/>
    <property type="molecule type" value="Genomic_DNA"/>
</dbReference>
<evidence type="ECO:0000256" key="4">
    <source>
        <dbReference type="ARBA" id="ARBA00023157"/>
    </source>
</evidence>
<dbReference type="PANTHER" id="PTHR10500:SF6">
    <property type="entry name" value="PROSTATE-ASSOCIATED MICROSEMINOPROTEIN"/>
    <property type="match status" value="1"/>
</dbReference>
<keyword evidence="4" id="KW-1015">Disulfide bond</keyword>
<comment type="caution">
    <text evidence="5">The sequence shown here is derived from an EMBL/GenBank/DDBJ whole genome shotgun (WGS) entry which is preliminary data.</text>
</comment>
<dbReference type="Pfam" id="PF05825">
    <property type="entry name" value="PSP94"/>
    <property type="match status" value="1"/>
</dbReference>
<name>A0A0P7UXX7_SCLFO</name>
<dbReference type="PANTHER" id="PTHR10500">
    <property type="entry name" value="BETA-MICROSEMINOPROTEIN"/>
    <property type="match status" value="1"/>
</dbReference>
<keyword evidence="3" id="KW-0964">Secreted</keyword>
<evidence type="ECO:0000256" key="2">
    <source>
        <dbReference type="ARBA" id="ARBA00010352"/>
    </source>
</evidence>
<sequence>MKTTMWKVQREKQMLVAAIYMLSIGLSCFSVYSSGECYFNAKASCEHHGQLFGIGESWTTEDCYQCICMEPFGVGCCDPSPRPVDYPDWCEVVRKPESCNVAVVMRANHKLPCLYGRRGRPQAGQAWKSDNDPMFSSLVI</sequence>
<dbReference type="Gene3D" id="2.60.40.1900">
    <property type="entry name" value="Beta-microseminoprotein (PSP94) domain"/>
    <property type="match status" value="1"/>
</dbReference>
<proteinExistence type="inferred from homology"/>
<dbReference type="GO" id="GO:0005615">
    <property type="term" value="C:extracellular space"/>
    <property type="evidence" value="ECO:0007669"/>
    <property type="project" value="TreeGrafter"/>
</dbReference>
<dbReference type="PROSITE" id="PS51257">
    <property type="entry name" value="PROKAR_LIPOPROTEIN"/>
    <property type="match status" value="1"/>
</dbReference>
<gene>
    <name evidence="5" type="ORF">Z043_114951</name>
</gene>
<dbReference type="AlphaFoldDB" id="A0A0P7UXX7"/>
<dbReference type="InterPro" id="IPR008735">
    <property type="entry name" value="PSP94"/>
</dbReference>
<organism evidence="5 6">
    <name type="scientific">Scleropages formosus</name>
    <name type="common">Asian bonytongue</name>
    <name type="synonym">Osteoglossum formosum</name>
    <dbReference type="NCBI Taxonomy" id="113540"/>
    <lineage>
        <taxon>Eukaryota</taxon>
        <taxon>Metazoa</taxon>
        <taxon>Chordata</taxon>
        <taxon>Craniata</taxon>
        <taxon>Vertebrata</taxon>
        <taxon>Euteleostomi</taxon>
        <taxon>Actinopterygii</taxon>
        <taxon>Neopterygii</taxon>
        <taxon>Teleostei</taxon>
        <taxon>Osteoglossocephala</taxon>
        <taxon>Osteoglossomorpha</taxon>
        <taxon>Osteoglossiformes</taxon>
        <taxon>Osteoglossidae</taxon>
        <taxon>Scleropages</taxon>
    </lineage>
</organism>
<protein>
    <submittedName>
        <fullName evidence="5">Prostate-associated microseminoprotein-like</fullName>
    </submittedName>
</protein>
<evidence type="ECO:0000256" key="3">
    <source>
        <dbReference type="ARBA" id="ARBA00022525"/>
    </source>
</evidence>
<evidence type="ECO:0000313" key="6">
    <source>
        <dbReference type="Proteomes" id="UP000034805"/>
    </source>
</evidence>
<evidence type="ECO:0000313" key="5">
    <source>
        <dbReference type="EMBL" id="KPP66538.1"/>
    </source>
</evidence>
<comment type="subcellular location">
    <subcellularLocation>
        <location evidence="1">Secreted</location>
    </subcellularLocation>
</comment>
<dbReference type="Proteomes" id="UP000034805">
    <property type="component" value="Unassembled WGS sequence"/>
</dbReference>
<dbReference type="GO" id="GO:0005737">
    <property type="term" value="C:cytoplasm"/>
    <property type="evidence" value="ECO:0007669"/>
    <property type="project" value="TreeGrafter"/>
</dbReference>
<reference evidence="5 6" key="1">
    <citation type="submission" date="2015-08" db="EMBL/GenBank/DDBJ databases">
        <title>The genome of the Asian arowana (Scleropages formosus).</title>
        <authorList>
            <person name="Tan M.H."/>
            <person name="Gan H.M."/>
            <person name="Croft L.J."/>
            <person name="Austin C.M."/>
        </authorList>
    </citation>
    <scope>NUCLEOTIDE SEQUENCE [LARGE SCALE GENOMIC DNA]</scope>
    <source>
        <strain evidence="5">Aro1</strain>
    </source>
</reference>
<evidence type="ECO:0000256" key="1">
    <source>
        <dbReference type="ARBA" id="ARBA00004613"/>
    </source>
</evidence>
<accession>A0A0P7UXX7</accession>
<comment type="similarity">
    <text evidence="2">Belongs to the beta-microseminoprotein family.</text>
</comment>